<dbReference type="InterPro" id="IPR051043">
    <property type="entry name" value="Sulfatase_Mod_Factor_Kinase"/>
</dbReference>
<dbReference type="Gene3D" id="3.90.1580.10">
    <property type="entry name" value="paralog of FGE (formylglycine-generating enzyme)"/>
    <property type="match status" value="1"/>
</dbReference>
<name>A0ABQ1GLH9_9GAMM</name>
<proteinExistence type="predicted"/>
<evidence type="ECO:0000259" key="1">
    <source>
        <dbReference type="Pfam" id="PF03781"/>
    </source>
</evidence>
<dbReference type="InterPro" id="IPR016187">
    <property type="entry name" value="CTDL_fold"/>
</dbReference>
<dbReference type="SUPFAM" id="SSF56436">
    <property type="entry name" value="C-type lectin-like"/>
    <property type="match status" value="1"/>
</dbReference>
<dbReference type="Proteomes" id="UP000620046">
    <property type="component" value="Unassembled WGS sequence"/>
</dbReference>
<keyword evidence="3" id="KW-1185">Reference proteome</keyword>
<accession>A0ABQ1GLH9</accession>
<dbReference type="PANTHER" id="PTHR23150">
    <property type="entry name" value="SULFATASE MODIFYING FACTOR 1, 2"/>
    <property type="match status" value="1"/>
</dbReference>
<dbReference type="PANTHER" id="PTHR23150:SF19">
    <property type="entry name" value="FORMYLGLYCINE-GENERATING ENZYME"/>
    <property type="match status" value="1"/>
</dbReference>
<organism evidence="2 3">
    <name type="scientific">Dyella nitratireducens</name>
    <dbReference type="NCBI Taxonomy" id="1849580"/>
    <lineage>
        <taxon>Bacteria</taxon>
        <taxon>Pseudomonadati</taxon>
        <taxon>Pseudomonadota</taxon>
        <taxon>Gammaproteobacteria</taxon>
        <taxon>Lysobacterales</taxon>
        <taxon>Rhodanobacteraceae</taxon>
        <taxon>Dyella</taxon>
    </lineage>
</organism>
<dbReference type="InterPro" id="IPR042095">
    <property type="entry name" value="SUMF_sf"/>
</dbReference>
<feature type="domain" description="Sulfatase-modifying factor enzyme-like" evidence="1">
    <location>
        <begin position="3"/>
        <end position="264"/>
    </location>
</feature>
<reference evidence="3" key="1">
    <citation type="journal article" date="2019" name="Int. J. Syst. Evol. Microbiol.">
        <title>The Global Catalogue of Microorganisms (GCM) 10K type strain sequencing project: providing services to taxonomists for standard genome sequencing and annotation.</title>
        <authorList>
            <consortium name="The Broad Institute Genomics Platform"/>
            <consortium name="The Broad Institute Genome Sequencing Center for Infectious Disease"/>
            <person name="Wu L."/>
            <person name="Ma J."/>
        </authorList>
    </citation>
    <scope>NUCLEOTIDE SEQUENCE [LARGE SCALE GENOMIC DNA]</scope>
    <source>
        <strain evidence="3">CGMCC 1.15439</strain>
    </source>
</reference>
<evidence type="ECO:0000313" key="3">
    <source>
        <dbReference type="Proteomes" id="UP000620046"/>
    </source>
</evidence>
<comment type="caution">
    <text evidence="2">The sequence shown here is derived from an EMBL/GenBank/DDBJ whole genome shotgun (WGS) entry which is preliminary data.</text>
</comment>
<dbReference type="Pfam" id="PF03781">
    <property type="entry name" value="FGE-sulfatase"/>
    <property type="match status" value="1"/>
</dbReference>
<evidence type="ECO:0000313" key="2">
    <source>
        <dbReference type="EMBL" id="GGA46268.1"/>
    </source>
</evidence>
<sequence>MPDSFILVKGGTFKNKASNYYGKGVVVSDFYIDKYDVTQKEWIEVMGNNPSQFKGDNRPVETVSWYDAIEYCNKRSIKEGLQPYYRIDRRSKDPNNQPDPKFGELDHIKWTVTINEGANGYRLPTEAQWEYAASGGQLSQGYTYSGSDNIDDVAWYWRNSGDNTLTGWWSWPAIAQNHDQTQPVGSKKPNELGLYDMSGNVREWCWDWRGSLASNVADPRGSQSGFGKVWKGGGWMGVAFTAAVAFRGSLAANGSGPDQGFRVVLSP</sequence>
<dbReference type="InterPro" id="IPR005532">
    <property type="entry name" value="SUMF_dom"/>
</dbReference>
<gene>
    <name evidence="2" type="ORF">GCM10010981_39250</name>
</gene>
<dbReference type="EMBL" id="BMJA01000004">
    <property type="protein sequence ID" value="GGA46268.1"/>
    <property type="molecule type" value="Genomic_DNA"/>
</dbReference>
<protein>
    <recommendedName>
        <fullName evidence="1">Sulfatase-modifying factor enzyme-like domain-containing protein</fullName>
    </recommendedName>
</protein>